<protein>
    <submittedName>
        <fullName evidence="1">Uncharacterized protein</fullName>
    </submittedName>
</protein>
<gene>
    <name evidence="1" type="ORF">CUS_7241</name>
</gene>
<evidence type="ECO:0000313" key="2">
    <source>
        <dbReference type="Proteomes" id="UP000004259"/>
    </source>
</evidence>
<keyword evidence="2" id="KW-1185">Reference proteome</keyword>
<name>E9SDP2_RUMAL</name>
<dbReference type="EMBL" id="ADKM02000091">
    <property type="protein sequence ID" value="EGC02572.1"/>
    <property type="molecule type" value="Genomic_DNA"/>
</dbReference>
<dbReference type="RefSeq" id="WP_002850469.1">
    <property type="nucleotide sequence ID" value="NZ_ADKM02000091.1"/>
</dbReference>
<reference evidence="1 2" key="1">
    <citation type="submission" date="2011-02" db="EMBL/GenBank/DDBJ databases">
        <authorList>
            <person name="Nelson K.E."/>
            <person name="Sutton G."/>
            <person name="Torralba M."/>
            <person name="Durkin S."/>
            <person name="Harkins D."/>
            <person name="Montgomery R."/>
            <person name="Ziemer C."/>
            <person name="Klaassens E."/>
            <person name="Ocuiv P."/>
            <person name="Morrison M."/>
        </authorList>
    </citation>
    <scope>NUCLEOTIDE SEQUENCE [LARGE SCALE GENOMIC DNA]</scope>
    <source>
        <strain evidence="1 2">8</strain>
    </source>
</reference>
<comment type="caution">
    <text evidence="1">The sequence shown here is derived from an EMBL/GenBank/DDBJ whole genome shotgun (WGS) entry which is preliminary data.</text>
</comment>
<sequence>MKAKRIIMVLRILAALLFITGITKVFGAGAVSTVCLCSGIGLVVLSNWIYRFNS</sequence>
<accession>E9SDP2</accession>
<evidence type="ECO:0000313" key="1">
    <source>
        <dbReference type="EMBL" id="EGC02572.1"/>
    </source>
</evidence>
<organism evidence="1 2">
    <name type="scientific">Ruminococcus albus 8</name>
    <dbReference type="NCBI Taxonomy" id="246199"/>
    <lineage>
        <taxon>Bacteria</taxon>
        <taxon>Bacillati</taxon>
        <taxon>Bacillota</taxon>
        <taxon>Clostridia</taxon>
        <taxon>Eubacteriales</taxon>
        <taxon>Oscillospiraceae</taxon>
        <taxon>Ruminococcus</taxon>
    </lineage>
</organism>
<proteinExistence type="predicted"/>
<dbReference type="AlphaFoldDB" id="E9SDP2"/>
<dbReference type="Proteomes" id="UP000004259">
    <property type="component" value="Unassembled WGS sequence"/>
</dbReference>
<dbReference type="STRING" id="246199.CUS_7241"/>